<dbReference type="CDD" id="cd12797">
    <property type="entry name" value="M23_peptidase"/>
    <property type="match status" value="1"/>
</dbReference>
<feature type="domain" description="M23ase beta-sheet core" evidence="2">
    <location>
        <begin position="146"/>
        <end position="183"/>
    </location>
</feature>
<keyword evidence="1" id="KW-0732">Signal</keyword>
<dbReference type="AlphaFoldDB" id="A0A1W1ZQI3"/>
<feature type="signal peptide" evidence="1">
    <location>
        <begin position="1"/>
        <end position="18"/>
    </location>
</feature>
<dbReference type="GO" id="GO:0004222">
    <property type="term" value="F:metalloendopeptidase activity"/>
    <property type="evidence" value="ECO:0007669"/>
    <property type="project" value="TreeGrafter"/>
</dbReference>
<accession>A0A1W1ZQI3</accession>
<name>A0A1W1ZQI3_9FLAO</name>
<keyword evidence="4" id="KW-1185">Reference proteome</keyword>
<dbReference type="InterPro" id="IPR050570">
    <property type="entry name" value="Cell_wall_metabolism_enzyme"/>
</dbReference>
<dbReference type="SUPFAM" id="SSF51261">
    <property type="entry name" value="Duplicated hybrid motif"/>
    <property type="match status" value="1"/>
</dbReference>
<evidence type="ECO:0000313" key="4">
    <source>
        <dbReference type="Proteomes" id="UP000192393"/>
    </source>
</evidence>
<dbReference type="Pfam" id="PF01551">
    <property type="entry name" value="Peptidase_M23"/>
    <property type="match status" value="2"/>
</dbReference>
<dbReference type="OrthoDB" id="9810477at2"/>
<gene>
    <name evidence="3" type="ORF">SAMN06296427_103153</name>
</gene>
<dbReference type="InterPro" id="IPR011055">
    <property type="entry name" value="Dup_hybrid_motif"/>
</dbReference>
<dbReference type="PANTHER" id="PTHR21666:SF285">
    <property type="entry name" value="M23 FAMILY METALLOPEPTIDASE"/>
    <property type="match status" value="1"/>
</dbReference>
<evidence type="ECO:0000259" key="2">
    <source>
        <dbReference type="Pfam" id="PF01551"/>
    </source>
</evidence>
<reference evidence="3 4" key="1">
    <citation type="submission" date="2017-04" db="EMBL/GenBank/DDBJ databases">
        <authorList>
            <person name="Afonso C.L."/>
            <person name="Miller P.J."/>
            <person name="Scott M.A."/>
            <person name="Spackman E."/>
            <person name="Goraichik I."/>
            <person name="Dimitrov K.M."/>
            <person name="Suarez D.L."/>
            <person name="Swayne D.E."/>
        </authorList>
    </citation>
    <scope>NUCLEOTIDE SEQUENCE [LARGE SCALE GENOMIC DNA]</scope>
    <source>
        <strain evidence="3 4">CGMCC 1.12708</strain>
    </source>
</reference>
<dbReference type="Proteomes" id="UP000192393">
    <property type="component" value="Unassembled WGS sequence"/>
</dbReference>
<evidence type="ECO:0000256" key="1">
    <source>
        <dbReference type="SAM" id="SignalP"/>
    </source>
</evidence>
<dbReference type="Gene3D" id="2.60.40.10">
    <property type="entry name" value="Immunoglobulins"/>
    <property type="match status" value="1"/>
</dbReference>
<dbReference type="RefSeq" id="WP_084016741.1">
    <property type="nucleotide sequence ID" value="NZ_FWXS01000003.1"/>
</dbReference>
<dbReference type="Gene3D" id="2.70.70.10">
    <property type="entry name" value="Glucose Permease (Domain IIA)"/>
    <property type="match status" value="1"/>
</dbReference>
<evidence type="ECO:0000313" key="3">
    <source>
        <dbReference type="EMBL" id="SMC50654.1"/>
    </source>
</evidence>
<feature type="domain" description="M23ase beta-sheet core" evidence="2">
    <location>
        <begin position="61"/>
        <end position="118"/>
    </location>
</feature>
<dbReference type="InterPro" id="IPR013783">
    <property type="entry name" value="Ig-like_fold"/>
</dbReference>
<sequence length="568" mass="64123">MKNLALLIVLSMNLYACAQSAENKDSNNQQKKEYPKSDFRNPMGITNYLAGNFGELRNNHFHSGIDIKTNQKEGYNIYAVGDGYVSRINISPRGYGNAIYIDHVNGYTSVYGHLQKFNDVIEKYTREYQYKNEEFTVEIYPKKDELIVKSGDIIALSGNSGGSAGPHLHFEIRDTKTEEPINPFLFGFDVPDTSAPLINGLYIYPIHGNVNGKTTRQAVTAGTTVSASGKVGLGIKAYDKHNGADNLNGIYQINIFVNEEPHFTYTNERLNFSTTRAINCLVDYEDRMKNNSWVYQLFLSEGNPLHMFSNVKNNGIIDLEEGKEYAIRIEVLDYAGNKKEAKYKLAGKTPPADAPKMEGENVFRWNKENYFKKDGIEIVMPKGTIYEDLNFTHKKTDKGKHYVHDWNVPVHTYYTVSIEPEGIPTAQLDKAILLREYQQRGAWKTEYITAEYKNGKVIGEARDFGVFSVIIDDTKPVINPVNIKENSTFTASKSVVRFTISDSQSGIKGFAAYVDGKWILTNYDQKSKSLTIDLQKEGIADGKHQLELKVWDEKNNTATYTANFSKGA</sequence>
<proteinExistence type="predicted"/>
<dbReference type="PANTHER" id="PTHR21666">
    <property type="entry name" value="PEPTIDASE-RELATED"/>
    <property type="match status" value="1"/>
</dbReference>
<dbReference type="InterPro" id="IPR016047">
    <property type="entry name" value="M23ase_b-sheet_dom"/>
</dbReference>
<protein>
    <submittedName>
        <fullName evidence="3">Peptidase family M23</fullName>
    </submittedName>
</protein>
<dbReference type="STRING" id="1434700.SAMN06296427_103153"/>
<dbReference type="EMBL" id="FWXS01000003">
    <property type="protein sequence ID" value="SMC50654.1"/>
    <property type="molecule type" value="Genomic_DNA"/>
</dbReference>
<organism evidence="3 4">
    <name type="scientific">Moheibacter sediminis</name>
    <dbReference type="NCBI Taxonomy" id="1434700"/>
    <lineage>
        <taxon>Bacteria</taxon>
        <taxon>Pseudomonadati</taxon>
        <taxon>Bacteroidota</taxon>
        <taxon>Flavobacteriia</taxon>
        <taxon>Flavobacteriales</taxon>
        <taxon>Weeksellaceae</taxon>
        <taxon>Moheibacter</taxon>
    </lineage>
</organism>
<feature type="chain" id="PRO_5012980968" evidence="1">
    <location>
        <begin position="19"/>
        <end position="568"/>
    </location>
</feature>